<reference evidence="2" key="1">
    <citation type="journal article" date="2019" name="Int. J. Syst. Evol. Microbiol.">
        <title>The Global Catalogue of Microorganisms (GCM) 10K type strain sequencing project: providing services to taxonomists for standard genome sequencing and annotation.</title>
        <authorList>
            <consortium name="The Broad Institute Genomics Platform"/>
            <consortium name="The Broad Institute Genome Sequencing Center for Infectious Disease"/>
            <person name="Wu L."/>
            <person name="Ma J."/>
        </authorList>
    </citation>
    <scope>NUCLEOTIDE SEQUENCE [LARGE SCALE GENOMIC DNA]</scope>
    <source>
        <strain evidence="2">KCTC 52644</strain>
    </source>
</reference>
<evidence type="ECO:0000313" key="1">
    <source>
        <dbReference type="EMBL" id="MFD2907163.1"/>
    </source>
</evidence>
<protein>
    <submittedName>
        <fullName evidence="1">Uncharacterized protein</fullName>
    </submittedName>
</protein>
<keyword evidence="2" id="KW-1185">Reference proteome</keyword>
<sequence>MNRGDDLHQLPIYQKAEEIFKLTEALVRTIPEDNEYLQETTSKFMMEDAMMLSPKIAGAEGVGLYDIKMENAAIIRRCARQLYVSAGSLRFEDDFKDNEYVELLRATIDEFRLLFVEWVAAFDEWDYIIDRWGLFNPPGVNAYDKDPDEDIPFDATEFFAGLEAFQNFDEDDEDLDDDDDDSEEE</sequence>
<evidence type="ECO:0000313" key="2">
    <source>
        <dbReference type="Proteomes" id="UP001597549"/>
    </source>
</evidence>
<dbReference type="Proteomes" id="UP001597549">
    <property type="component" value="Unassembled WGS sequence"/>
</dbReference>
<name>A0ABW5Z418_9FLAO</name>
<organism evidence="1 2">
    <name type="scientific">Flavobacterium ardleyense</name>
    <dbReference type="NCBI Taxonomy" id="2038737"/>
    <lineage>
        <taxon>Bacteria</taxon>
        <taxon>Pseudomonadati</taxon>
        <taxon>Bacteroidota</taxon>
        <taxon>Flavobacteriia</taxon>
        <taxon>Flavobacteriales</taxon>
        <taxon>Flavobacteriaceae</taxon>
        <taxon>Flavobacterium</taxon>
    </lineage>
</organism>
<proteinExistence type="predicted"/>
<accession>A0ABW5Z418</accession>
<gene>
    <name evidence="1" type="ORF">ACFSX9_00300</name>
</gene>
<dbReference type="EMBL" id="JBHUOL010000001">
    <property type="protein sequence ID" value="MFD2907163.1"/>
    <property type="molecule type" value="Genomic_DNA"/>
</dbReference>
<dbReference type="RefSeq" id="WP_379802947.1">
    <property type="nucleotide sequence ID" value="NZ_JBHUOL010000001.1"/>
</dbReference>
<comment type="caution">
    <text evidence="1">The sequence shown here is derived from an EMBL/GenBank/DDBJ whole genome shotgun (WGS) entry which is preliminary data.</text>
</comment>